<organism evidence="1 2">
    <name type="scientific">Allacma fusca</name>
    <dbReference type="NCBI Taxonomy" id="39272"/>
    <lineage>
        <taxon>Eukaryota</taxon>
        <taxon>Metazoa</taxon>
        <taxon>Ecdysozoa</taxon>
        <taxon>Arthropoda</taxon>
        <taxon>Hexapoda</taxon>
        <taxon>Collembola</taxon>
        <taxon>Symphypleona</taxon>
        <taxon>Sminthuridae</taxon>
        <taxon>Allacma</taxon>
    </lineage>
</organism>
<comment type="caution">
    <text evidence="1">The sequence shown here is derived from an EMBL/GenBank/DDBJ whole genome shotgun (WGS) entry which is preliminary data.</text>
</comment>
<sequence length="128" mass="14695">MVMQPYDCRRSNVTASRIFRPFYCLPSPNDMVTPNFEYDSFLANAGLGYKVIAIDPQATVADLRMTLTNHFSLLRLSPFYFMKTTNVLVNSGGVPILPYNSFHEHSTCMQLFGSRSEIIFLRPMWEIL</sequence>
<evidence type="ECO:0000313" key="2">
    <source>
        <dbReference type="Proteomes" id="UP000708208"/>
    </source>
</evidence>
<evidence type="ECO:0000313" key="1">
    <source>
        <dbReference type="EMBL" id="CAG7719072.1"/>
    </source>
</evidence>
<dbReference type="Proteomes" id="UP000708208">
    <property type="component" value="Unassembled WGS sequence"/>
</dbReference>
<dbReference type="AlphaFoldDB" id="A0A8J2NUN3"/>
<reference evidence="1" key="1">
    <citation type="submission" date="2021-06" db="EMBL/GenBank/DDBJ databases">
        <authorList>
            <person name="Hodson N. C."/>
            <person name="Mongue J. A."/>
            <person name="Jaron S. K."/>
        </authorList>
    </citation>
    <scope>NUCLEOTIDE SEQUENCE</scope>
</reference>
<proteinExistence type="predicted"/>
<dbReference type="EMBL" id="CAJVCH010058361">
    <property type="protein sequence ID" value="CAG7719072.1"/>
    <property type="molecule type" value="Genomic_DNA"/>
</dbReference>
<name>A0A8J2NUN3_9HEXA</name>
<accession>A0A8J2NUN3</accession>
<gene>
    <name evidence="1" type="ORF">AFUS01_LOCUS8414</name>
</gene>
<protein>
    <submittedName>
        <fullName evidence="1">Uncharacterized protein</fullName>
    </submittedName>
</protein>
<keyword evidence="2" id="KW-1185">Reference proteome</keyword>